<gene>
    <name evidence="2" type="ORF">Sangu_0733000</name>
</gene>
<reference evidence="2" key="2">
    <citation type="journal article" date="2024" name="Plant">
        <title>Genomic evolution and insights into agronomic trait innovations of Sesamum species.</title>
        <authorList>
            <person name="Miao H."/>
            <person name="Wang L."/>
            <person name="Qu L."/>
            <person name="Liu H."/>
            <person name="Sun Y."/>
            <person name="Le M."/>
            <person name="Wang Q."/>
            <person name="Wei S."/>
            <person name="Zheng Y."/>
            <person name="Lin W."/>
            <person name="Duan Y."/>
            <person name="Cao H."/>
            <person name="Xiong S."/>
            <person name="Wang X."/>
            <person name="Wei L."/>
            <person name="Li C."/>
            <person name="Ma Q."/>
            <person name="Ju M."/>
            <person name="Zhao R."/>
            <person name="Li G."/>
            <person name="Mu C."/>
            <person name="Tian Q."/>
            <person name="Mei H."/>
            <person name="Zhang T."/>
            <person name="Gao T."/>
            <person name="Zhang H."/>
        </authorList>
    </citation>
    <scope>NUCLEOTIDE SEQUENCE</scope>
    <source>
        <strain evidence="2">G01</strain>
    </source>
</reference>
<feature type="compositionally biased region" description="Polar residues" evidence="1">
    <location>
        <begin position="12"/>
        <end position="23"/>
    </location>
</feature>
<reference evidence="2" key="1">
    <citation type="submission" date="2020-06" db="EMBL/GenBank/DDBJ databases">
        <authorList>
            <person name="Li T."/>
            <person name="Hu X."/>
            <person name="Zhang T."/>
            <person name="Song X."/>
            <person name="Zhang H."/>
            <person name="Dai N."/>
            <person name="Sheng W."/>
            <person name="Hou X."/>
            <person name="Wei L."/>
        </authorList>
    </citation>
    <scope>NUCLEOTIDE SEQUENCE</scope>
    <source>
        <strain evidence="2">G01</strain>
        <tissue evidence="2">Leaf</tissue>
    </source>
</reference>
<organism evidence="2">
    <name type="scientific">Sesamum angustifolium</name>
    <dbReference type="NCBI Taxonomy" id="2727405"/>
    <lineage>
        <taxon>Eukaryota</taxon>
        <taxon>Viridiplantae</taxon>
        <taxon>Streptophyta</taxon>
        <taxon>Embryophyta</taxon>
        <taxon>Tracheophyta</taxon>
        <taxon>Spermatophyta</taxon>
        <taxon>Magnoliopsida</taxon>
        <taxon>eudicotyledons</taxon>
        <taxon>Gunneridae</taxon>
        <taxon>Pentapetalae</taxon>
        <taxon>asterids</taxon>
        <taxon>lamiids</taxon>
        <taxon>Lamiales</taxon>
        <taxon>Pedaliaceae</taxon>
        <taxon>Sesamum</taxon>
    </lineage>
</organism>
<protein>
    <submittedName>
        <fullName evidence="2">Uncharacterized protein</fullName>
    </submittedName>
</protein>
<feature type="compositionally biased region" description="Polar residues" evidence="1">
    <location>
        <begin position="43"/>
        <end position="53"/>
    </location>
</feature>
<accession>A0AAW2PV01</accession>
<evidence type="ECO:0000256" key="1">
    <source>
        <dbReference type="SAM" id="MobiDB-lite"/>
    </source>
</evidence>
<evidence type="ECO:0000313" key="2">
    <source>
        <dbReference type="EMBL" id="KAL0358836.1"/>
    </source>
</evidence>
<name>A0AAW2PV01_9LAMI</name>
<comment type="caution">
    <text evidence="2">The sequence shown here is derived from an EMBL/GenBank/DDBJ whole genome shotgun (WGS) entry which is preliminary data.</text>
</comment>
<sequence length="53" mass="5729">MAVVENAGVNAMPSSNRDGQQTEPAVDHHNQQLPTKPPLIAKSQRSPPIRITT</sequence>
<dbReference type="AlphaFoldDB" id="A0AAW2PV01"/>
<dbReference type="EMBL" id="JACGWK010000004">
    <property type="protein sequence ID" value="KAL0358836.1"/>
    <property type="molecule type" value="Genomic_DNA"/>
</dbReference>
<proteinExistence type="predicted"/>
<feature type="region of interest" description="Disordered" evidence="1">
    <location>
        <begin position="1"/>
        <end position="53"/>
    </location>
</feature>